<dbReference type="PROSITE" id="PS51257">
    <property type="entry name" value="PROKAR_LIPOPROTEIN"/>
    <property type="match status" value="1"/>
</dbReference>
<gene>
    <name evidence="2" type="ORF">MNBD_GAMMA13-1848</name>
</gene>
<proteinExistence type="predicted"/>
<reference evidence="2" key="1">
    <citation type="submission" date="2018-06" db="EMBL/GenBank/DDBJ databases">
        <authorList>
            <person name="Zhirakovskaya E."/>
        </authorList>
    </citation>
    <scope>NUCLEOTIDE SEQUENCE</scope>
</reference>
<dbReference type="NCBIfam" id="TIGR01409">
    <property type="entry name" value="TAT_signal_seq"/>
    <property type="match status" value="1"/>
</dbReference>
<evidence type="ECO:0000256" key="1">
    <source>
        <dbReference type="SAM" id="MobiDB-lite"/>
    </source>
</evidence>
<dbReference type="PROSITE" id="PS51318">
    <property type="entry name" value="TAT"/>
    <property type="match status" value="1"/>
</dbReference>
<dbReference type="InterPro" id="IPR019546">
    <property type="entry name" value="TAT_signal_bac_arc"/>
</dbReference>
<dbReference type="InterPro" id="IPR006311">
    <property type="entry name" value="TAT_signal"/>
</dbReference>
<organism evidence="2">
    <name type="scientific">hydrothermal vent metagenome</name>
    <dbReference type="NCBI Taxonomy" id="652676"/>
    <lineage>
        <taxon>unclassified sequences</taxon>
        <taxon>metagenomes</taxon>
        <taxon>ecological metagenomes</taxon>
    </lineage>
</organism>
<dbReference type="AlphaFoldDB" id="A0A3B0YZX5"/>
<dbReference type="EMBL" id="UOFK01000238">
    <property type="protein sequence ID" value="VAW80887.1"/>
    <property type="molecule type" value="Genomic_DNA"/>
</dbReference>
<feature type="region of interest" description="Disordered" evidence="1">
    <location>
        <begin position="23"/>
        <end position="46"/>
    </location>
</feature>
<accession>A0A3B0YZX5</accession>
<evidence type="ECO:0008006" key="3">
    <source>
        <dbReference type="Google" id="ProtNLM"/>
    </source>
</evidence>
<evidence type="ECO:0000313" key="2">
    <source>
        <dbReference type="EMBL" id="VAW80887.1"/>
    </source>
</evidence>
<feature type="non-terminal residue" evidence="2">
    <location>
        <position position="46"/>
    </location>
</feature>
<name>A0A3B0YZX5_9ZZZZ</name>
<protein>
    <recommendedName>
        <fullName evidence="3">Twin-arginine translocation signal domain-containing protein</fullName>
    </recommendedName>
</protein>
<sequence>MNISRREFIQMLAAASASGMSLSACESDKSAAPSSGVKPVTKPSTP</sequence>